<name>A0ABP9QNF8_9PSEU</name>
<dbReference type="Proteomes" id="UP001500192">
    <property type="component" value="Unassembled WGS sequence"/>
</dbReference>
<dbReference type="EMBL" id="BAABIB010000074">
    <property type="protein sequence ID" value="GAA5164753.1"/>
    <property type="molecule type" value="Genomic_DNA"/>
</dbReference>
<accession>A0ABP9QNF8</accession>
<evidence type="ECO:0000313" key="3">
    <source>
        <dbReference type="Proteomes" id="UP001500192"/>
    </source>
</evidence>
<keyword evidence="1" id="KW-1133">Transmembrane helix</keyword>
<keyword evidence="1" id="KW-0472">Membrane</keyword>
<dbReference type="Pfam" id="PF11377">
    <property type="entry name" value="DUF3180"/>
    <property type="match status" value="1"/>
</dbReference>
<gene>
    <name evidence="2" type="ORF">GCM10023214_34560</name>
</gene>
<sequence length="161" mass="17047">MSHGTVEPMHFTRPRELIVAGLVGVVLAYLAFKFAYSSLPRLPRYAGITLVVIAAVETVLAFSIRTRIRSGRLTGAIGVARAVALAKASSLLGALMFGAWLGALVALVPRADEITAAANDLRSAIIGAISAVVLTAAALWLEHCCRTPETRDQDRDDHPTG</sequence>
<evidence type="ECO:0000256" key="1">
    <source>
        <dbReference type="SAM" id="Phobius"/>
    </source>
</evidence>
<dbReference type="InterPro" id="IPR021517">
    <property type="entry name" value="DUF3180"/>
</dbReference>
<proteinExistence type="predicted"/>
<comment type="caution">
    <text evidence="2">The sequence shown here is derived from an EMBL/GenBank/DDBJ whole genome shotgun (WGS) entry which is preliminary data.</text>
</comment>
<feature type="transmembrane region" description="Helical" evidence="1">
    <location>
        <begin position="17"/>
        <end position="36"/>
    </location>
</feature>
<keyword evidence="1" id="KW-0812">Transmembrane</keyword>
<feature type="transmembrane region" description="Helical" evidence="1">
    <location>
        <begin position="42"/>
        <end position="64"/>
    </location>
</feature>
<protein>
    <submittedName>
        <fullName evidence="2">DUF3180 domain-containing protein</fullName>
    </submittedName>
</protein>
<organism evidence="2 3">
    <name type="scientific">Amycolatopsis dongchuanensis</name>
    <dbReference type="NCBI Taxonomy" id="1070866"/>
    <lineage>
        <taxon>Bacteria</taxon>
        <taxon>Bacillati</taxon>
        <taxon>Actinomycetota</taxon>
        <taxon>Actinomycetes</taxon>
        <taxon>Pseudonocardiales</taxon>
        <taxon>Pseudonocardiaceae</taxon>
        <taxon>Amycolatopsis</taxon>
    </lineage>
</organism>
<feature type="transmembrane region" description="Helical" evidence="1">
    <location>
        <begin position="85"/>
        <end position="109"/>
    </location>
</feature>
<keyword evidence="3" id="KW-1185">Reference proteome</keyword>
<evidence type="ECO:0000313" key="2">
    <source>
        <dbReference type="EMBL" id="GAA5164753.1"/>
    </source>
</evidence>
<reference evidence="3" key="1">
    <citation type="journal article" date="2019" name="Int. J. Syst. Evol. Microbiol.">
        <title>The Global Catalogue of Microorganisms (GCM) 10K type strain sequencing project: providing services to taxonomists for standard genome sequencing and annotation.</title>
        <authorList>
            <consortium name="The Broad Institute Genomics Platform"/>
            <consortium name="The Broad Institute Genome Sequencing Center for Infectious Disease"/>
            <person name="Wu L."/>
            <person name="Ma J."/>
        </authorList>
    </citation>
    <scope>NUCLEOTIDE SEQUENCE [LARGE SCALE GENOMIC DNA]</scope>
    <source>
        <strain evidence="3">JCM 18054</strain>
    </source>
</reference>
<feature type="transmembrane region" description="Helical" evidence="1">
    <location>
        <begin position="121"/>
        <end position="141"/>
    </location>
</feature>